<protein>
    <submittedName>
        <fullName evidence="2">Uncharacterized protein</fullName>
    </submittedName>
</protein>
<feature type="region of interest" description="Disordered" evidence="1">
    <location>
        <begin position="24"/>
        <end position="52"/>
    </location>
</feature>
<comment type="caution">
    <text evidence="2">The sequence shown here is derived from an EMBL/GenBank/DDBJ whole genome shotgun (WGS) entry which is preliminary data.</text>
</comment>
<proteinExistence type="predicted"/>
<dbReference type="EMBL" id="FCON02000124">
    <property type="protein sequence ID" value="SAL82710.1"/>
    <property type="molecule type" value="Genomic_DNA"/>
</dbReference>
<keyword evidence="3" id="KW-1185">Reference proteome</keyword>
<evidence type="ECO:0000313" key="3">
    <source>
        <dbReference type="Proteomes" id="UP000054770"/>
    </source>
</evidence>
<gene>
    <name evidence="2" type="ORF">AWB68_06627</name>
</gene>
<evidence type="ECO:0000313" key="2">
    <source>
        <dbReference type="EMBL" id="SAL82710.1"/>
    </source>
</evidence>
<dbReference type="Proteomes" id="UP000054770">
    <property type="component" value="Unassembled WGS sequence"/>
</dbReference>
<accession>A0A158KQ42</accession>
<name>A0A158KQ42_9BURK</name>
<organism evidence="2 3">
    <name type="scientific">Caballeronia choica</name>
    <dbReference type="NCBI Taxonomy" id="326476"/>
    <lineage>
        <taxon>Bacteria</taxon>
        <taxon>Pseudomonadati</taxon>
        <taxon>Pseudomonadota</taxon>
        <taxon>Betaproteobacteria</taxon>
        <taxon>Burkholderiales</taxon>
        <taxon>Burkholderiaceae</taxon>
        <taxon>Caballeronia</taxon>
    </lineage>
</organism>
<sequence length="425" mass="47337">MRQSIATPNIPPDDTDVDISAALPTATTDTVAGRTAASPPVSRKAQPANAGTTATTSIAAYLGDTETPEEISKPQIADKRVKRTIDRGLVAVVPPNVLRHTIRLRALSLANRFRVIRTIDVAIACFPERPYKAALTAAQRAMRSMTKAKLLLRYRTDRFQHVYGLTEPGARWLDDHGVDAAASVRRVADMSNPEHSLWMHFITLACEVRSLAAHTESEALQYLNRDRDPGAPVKQGFITVAARNRKRILRPDVLSYEPDGVTWYEIDRSKRGADREASLAALTQRIGSKIATGEVLRRVVVHAKNERIQKRALAILHAQEKASERPHALTDRTFREIDEGIFEVWTEIEQRRPDGRIGIENRCVGHVIIQLLPTWLPKVRLDSKNQHPLTGWLSENYLPYRRPDALGAWPRPASPLLSVVTGATS</sequence>
<dbReference type="AlphaFoldDB" id="A0A158KQ42"/>
<evidence type="ECO:0000256" key="1">
    <source>
        <dbReference type="SAM" id="MobiDB-lite"/>
    </source>
</evidence>
<reference evidence="2" key="1">
    <citation type="submission" date="2016-01" db="EMBL/GenBank/DDBJ databases">
        <authorList>
            <person name="Peeters C."/>
        </authorList>
    </citation>
    <scope>NUCLEOTIDE SEQUENCE [LARGE SCALE GENOMIC DNA]</scope>
    <source>
        <strain evidence="2">LMG 22940</strain>
    </source>
</reference>